<reference evidence="5 6" key="1">
    <citation type="submission" date="2022-01" db="EMBL/GenBank/DDBJ databases">
        <title>A chromosome-scale genome assembly of the false clownfish, Amphiprion ocellaris.</title>
        <authorList>
            <person name="Ryu T."/>
        </authorList>
    </citation>
    <scope>NUCLEOTIDE SEQUENCE [LARGE SCALE GENOMIC DNA]</scope>
</reference>
<evidence type="ECO:0000256" key="2">
    <source>
        <dbReference type="ARBA" id="ARBA00023128"/>
    </source>
</evidence>
<dbReference type="InterPro" id="IPR050870">
    <property type="entry name" value="FAST_kinase"/>
</dbReference>
<dbReference type="Ensembl" id="ENSAOCT00000031064.2">
    <property type="protein sequence ID" value="ENSAOCP00000013500.2"/>
    <property type="gene ID" value="ENSAOCG00000018037.2"/>
</dbReference>
<dbReference type="Pfam" id="PF08373">
    <property type="entry name" value="RAP"/>
    <property type="match status" value="1"/>
</dbReference>
<evidence type="ECO:0000313" key="6">
    <source>
        <dbReference type="Proteomes" id="UP001501940"/>
    </source>
</evidence>
<dbReference type="GeneTree" id="ENSGT01030000234607"/>
<comment type="subcellular location">
    <subcellularLocation>
        <location evidence="1">Mitochondrion</location>
    </subcellularLocation>
</comment>
<keyword evidence="2" id="KW-0496">Mitochondrion</keyword>
<reference evidence="5" key="2">
    <citation type="submission" date="2025-08" db="UniProtKB">
        <authorList>
            <consortium name="Ensembl"/>
        </authorList>
    </citation>
    <scope>IDENTIFICATION</scope>
</reference>
<sequence>MQPDCSTRFDHRVAAHRSTCHLTQLCYQTLEGSSVICCSLTTSYCLSEGRTIFDTAMKSIVCISSSVRAVCQHASACFLLHRSLNLCSSVGRCPHVASTSTAIVAQPPCVTGVRRFQTTRNTAVQMVTATSLPTPVPIPGRTEDEVTVHQSGRRATPKTAARAAPHLSPYTPYAKPRSSGAALVNIQSLFEEDVIRELCSRLADFPSNDRAEGLATLLGACVEFGLEAHSPPVLRLMNECLELLSNRDIGVPQLCHLGKVACALEGRQSPMVAAVLDSIGAAVEKDAVSPSEAATVYSLLTLFYEPASQQQALILSALHTHTQRLVHRLRASQVSDILQSLLKLQQRQAITLVLRLSHRASRVFKDFSDDEIIKVLSALMILGQHDEELLAAMEKHLPERLGKCDPEVISTVMEYCLQMGCRSETVFEAVAENFVCDAEKHTTPQIAKQIVAMGRLNYLPQCSSQMFKKLESILSTRFSQFQPRSLIDVLHACIHLERFPLNYMSKVFSPYFLQRLQAHGEPFNKNALGQLTQLHLSTVLECTRYWGPRLPFYLHVKKFSSADQAFETPMEYLLYKQVKGPLAQLLGGRFYSTRIFTQNGYTIDVEICLDENGFVLPLSQWDHTYKRIALCLDGQNRFCSNTKYLLGKEVTKRRHLDRMGYEVVQIPYFEFEKLRTQGEKIQYLHNKIFPTISKFSVPQPWLWTSF</sequence>
<dbReference type="SMART" id="SM00952">
    <property type="entry name" value="RAP"/>
    <property type="match status" value="1"/>
</dbReference>
<dbReference type="InterPro" id="IPR013584">
    <property type="entry name" value="RAP"/>
</dbReference>
<dbReference type="GO" id="GO:0000963">
    <property type="term" value="P:mitochondrial RNA processing"/>
    <property type="evidence" value="ECO:0007669"/>
    <property type="project" value="TreeGrafter"/>
</dbReference>
<keyword evidence="6" id="KW-1185">Reference proteome</keyword>
<dbReference type="InterPro" id="IPR010622">
    <property type="entry name" value="FAST_Leu-rich"/>
</dbReference>
<dbReference type="PANTHER" id="PTHR21228:SF9">
    <property type="entry name" value="FAST KINASE DOMAIN-CONTAINING PROTEIN 3, MITOCHONDRIAL"/>
    <property type="match status" value="1"/>
</dbReference>
<evidence type="ECO:0000313" key="5">
    <source>
        <dbReference type="Ensembl" id="ENSAOCP00000013500.2"/>
    </source>
</evidence>
<accession>A0A3Q1BH50</accession>
<reference evidence="5" key="3">
    <citation type="submission" date="2025-09" db="UniProtKB">
        <authorList>
            <consortium name="Ensembl"/>
        </authorList>
    </citation>
    <scope>IDENTIFICATION</scope>
</reference>
<evidence type="ECO:0000256" key="3">
    <source>
        <dbReference type="SAM" id="MobiDB-lite"/>
    </source>
</evidence>
<dbReference type="AlphaFoldDB" id="A0A3Q1BH50"/>
<dbReference type="InterPro" id="IPR013579">
    <property type="entry name" value="FAST_2"/>
</dbReference>
<dbReference type="STRING" id="80972.ENSAOCP00000013500"/>
<proteinExistence type="predicted"/>
<evidence type="ECO:0000256" key="1">
    <source>
        <dbReference type="ARBA" id="ARBA00004173"/>
    </source>
</evidence>
<dbReference type="InterPro" id="IPR016024">
    <property type="entry name" value="ARM-type_fold"/>
</dbReference>
<name>A0A3Q1BH50_AMPOC</name>
<dbReference type="GO" id="GO:0003723">
    <property type="term" value="F:RNA binding"/>
    <property type="evidence" value="ECO:0007669"/>
    <property type="project" value="TreeGrafter"/>
</dbReference>
<dbReference type="SUPFAM" id="SSF48371">
    <property type="entry name" value="ARM repeat"/>
    <property type="match status" value="1"/>
</dbReference>
<dbReference type="Proteomes" id="UP001501940">
    <property type="component" value="Chromosome 11"/>
</dbReference>
<dbReference type="GO" id="GO:0035770">
    <property type="term" value="C:ribonucleoprotein granule"/>
    <property type="evidence" value="ECO:0007669"/>
    <property type="project" value="TreeGrafter"/>
</dbReference>
<dbReference type="Pfam" id="PF06743">
    <property type="entry name" value="FAST_1"/>
    <property type="match status" value="1"/>
</dbReference>
<evidence type="ECO:0000259" key="4">
    <source>
        <dbReference type="SMART" id="SM00952"/>
    </source>
</evidence>
<feature type="region of interest" description="Disordered" evidence="3">
    <location>
        <begin position="132"/>
        <end position="173"/>
    </location>
</feature>
<protein>
    <recommendedName>
        <fullName evidence="4">RAP domain-containing protein</fullName>
    </recommendedName>
</protein>
<feature type="domain" description="RAP" evidence="4">
    <location>
        <begin position="630"/>
        <end position="687"/>
    </location>
</feature>
<dbReference type="PANTHER" id="PTHR21228">
    <property type="entry name" value="FAST LEU-RICH DOMAIN-CONTAINING"/>
    <property type="match status" value="1"/>
</dbReference>
<dbReference type="GO" id="GO:0044528">
    <property type="term" value="P:regulation of mitochondrial mRNA stability"/>
    <property type="evidence" value="ECO:0007669"/>
    <property type="project" value="InterPro"/>
</dbReference>
<dbReference type="Pfam" id="PF08368">
    <property type="entry name" value="FAST_2"/>
    <property type="match status" value="1"/>
</dbReference>
<organism evidence="5 6">
    <name type="scientific">Amphiprion ocellaris</name>
    <name type="common">Clown anemonefish</name>
    <dbReference type="NCBI Taxonomy" id="80972"/>
    <lineage>
        <taxon>Eukaryota</taxon>
        <taxon>Metazoa</taxon>
        <taxon>Chordata</taxon>
        <taxon>Craniata</taxon>
        <taxon>Vertebrata</taxon>
        <taxon>Euteleostomi</taxon>
        <taxon>Actinopterygii</taxon>
        <taxon>Neopterygii</taxon>
        <taxon>Teleostei</taxon>
        <taxon>Neoteleostei</taxon>
        <taxon>Acanthomorphata</taxon>
        <taxon>Ovalentaria</taxon>
        <taxon>Pomacentridae</taxon>
        <taxon>Amphiprion</taxon>
    </lineage>
</organism>
<dbReference type="GO" id="GO:0005759">
    <property type="term" value="C:mitochondrial matrix"/>
    <property type="evidence" value="ECO:0007669"/>
    <property type="project" value="TreeGrafter"/>
</dbReference>
<dbReference type="OMA" id="VMEYCLQ"/>